<proteinExistence type="predicted"/>
<feature type="region of interest" description="Disordered" evidence="1">
    <location>
        <begin position="1"/>
        <end position="120"/>
    </location>
</feature>
<dbReference type="OrthoDB" id="10017054at2759"/>
<sequence length="175" mass="20166">MNNEELLDVQLDENSTASTEIQKDSFVKIENERRKANEVDEEHVGSSILTAKGIDLSDDYPEHLNPFNSDDEDSVVEDKLQTPMEISRSSKVSTNPFDSEDEDIEQPEPPKPAVRSRFENRETVTPVAKRVLAASQINFNPFWSDEEEERDSEEEEQARTPQRRTCPETMHYQVH</sequence>
<name>A0A026W5V4_OOCBI</name>
<evidence type="ECO:0000256" key="1">
    <source>
        <dbReference type="SAM" id="MobiDB-lite"/>
    </source>
</evidence>
<reference evidence="2 3" key="1">
    <citation type="journal article" date="2014" name="Curr. Biol.">
        <title>The genome of the clonal raider ant Cerapachys biroi.</title>
        <authorList>
            <person name="Oxley P.R."/>
            <person name="Ji L."/>
            <person name="Fetter-Pruneda I."/>
            <person name="McKenzie S.K."/>
            <person name="Li C."/>
            <person name="Hu H."/>
            <person name="Zhang G."/>
            <person name="Kronauer D.J."/>
        </authorList>
    </citation>
    <scope>NUCLEOTIDE SEQUENCE [LARGE SCALE GENOMIC DNA]</scope>
</reference>
<protein>
    <submittedName>
        <fullName evidence="2">Uncharacterized protein</fullName>
    </submittedName>
</protein>
<evidence type="ECO:0000313" key="2">
    <source>
        <dbReference type="EMBL" id="EZA50996.1"/>
    </source>
</evidence>
<feature type="region of interest" description="Disordered" evidence="1">
    <location>
        <begin position="136"/>
        <end position="175"/>
    </location>
</feature>
<accession>A0A026W5V4</accession>
<dbReference type="STRING" id="2015173.A0A026W5V4"/>
<organism evidence="2 3">
    <name type="scientific">Ooceraea biroi</name>
    <name type="common">Clonal raider ant</name>
    <name type="synonym">Cerapachys biroi</name>
    <dbReference type="NCBI Taxonomy" id="2015173"/>
    <lineage>
        <taxon>Eukaryota</taxon>
        <taxon>Metazoa</taxon>
        <taxon>Ecdysozoa</taxon>
        <taxon>Arthropoda</taxon>
        <taxon>Hexapoda</taxon>
        <taxon>Insecta</taxon>
        <taxon>Pterygota</taxon>
        <taxon>Neoptera</taxon>
        <taxon>Endopterygota</taxon>
        <taxon>Hymenoptera</taxon>
        <taxon>Apocrita</taxon>
        <taxon>Aculeata</taxon>
        <taxon>Formicoidea</taxon>
        <taxon>Formicidae</taxon>
        <taxon>Dorylinae</taxon>
        <taxon>Ooceraea</taxon>
    </lineage>
</organism>
<feature type="compositionally biased region" description="Acidic residues" evidence="1">
    <location>
        <begin position="1"/>
        <end position="11"/>
    </location>
</feature>
<dbReference type="AlphaFoldDB" id="A0A026W5V4"/>
<dbReference type="Proteomes" id="UP000053097">
    <property type="component" value="Unassembled WGS sequence"/>
</dbReference>
<keyword evidence="3" id="KW-1185">Reference proteome</keyword>
<feature type="compositionally biased region" description="Polar residues" evidence="1">
    <location>
        <begin position="87"/>
        <end position="97"/>
    </location>
</feature>
<gene>
    <name evidence="2" type="ORF">X777_10523</name>
</gene>
<dbReference type="EMBL" id="KK107423">
    <property type="protein sequence ID" value="EZA50996.1"/>
    <property type="molecule type" value="Genomic_DNA"/>
</dbReference>
<feature type="compositionally biased region" description="Acidic residues" evidence="1">
    <location>
        <begin position="144"/>
        <end position="156"/>
    </location>
</feature>
<evidence type="ECO:0000313" key="3">
    <source>
        <dbReference type="Proteomes" id="UP000053097"/>
    </source>
</evidence>
<feature type="compositionally biased region" description="Basic and acidic residues" evidence="1">
    <location>
        <begin position="21"/>
        <end position="44"/>
    </location>
</feature>